<dbReference type="InterPro" id="IPR039424">
    <property type="entry name" value="SBP_5"/>
</dbReference>
<dbReference type="GO" id="GO:0043190">
    <property type="term" value="C:ATP-binding cassette (ABC) transporter complex"/>
    <property type="evidence" value="ECO:0007669"/>
    <property type="project" value="InterPro"/>
</dbReference>
<dbReference type="Gene3D" id="3.10.105.10">
    <property type="entry name" value="Dipeptide-binding Protein, Domain 3"/>
    <property type="match status" value="1"/>
</dbReference>
<dbReference type="PIRSF" id="PIRSF002741">
    <property type="entry name" value="MppA"/>
    <property type="match status" value="1"/>
</dbReference>
<evidence type="ECO:0000256" key="5">
    <source>
        <dbReference type="SAM" id="SignalP"/>
    </source>
</evidence>
<dbReference type="InterPro" id="IPR030678">
    <property type="entry name" value="Peptide/Ni-bd"/>
</dbReference>
<dbReference type="AlphaFoldDB" id="A0A328ALV1"/>
<dbReference type="Gene3D" id="3.40.190.10">
    <property type="entry name" value="Periplasmic binding protein-like II"/>
    <property type="match status" value="1"/>
</dbReference>
<dbReference type="OrthoDB" id="9803988at2"/>
<protein>
    <submittedName>
        <fullName evidence="7">Peptide ABC transporter substrate-binding protein</fullName>
    </submittedName>
</protein>
<evidence type="ECO:0000313" key="7">
    <source>
        <dbReference type="EMBL" id="RAK53838.1"/>
    </source>
</evidence>
<evidence type="ECO:0000259" key="6">
    <source>
        <dbReference type="Pfam" id="PF00496"/>
    </source>
</evidence>
<feature type="signal peptide" evidence="5">
    <location>
        <begin position="1"/>
        <end position="17"/>
    </location>
</feature>
<proteinExistence type="inferred from homology"/>
<dbReference type="Pfam" id="PF00496">
    <property type="entry name" value="SBP_bac_5"/>
    <property type="match status" value="1"/>
</dbReference>
<keyword evidence="8" id="KW-1185">Reference proteome</keyword>
<comment type="similarity">
    <text evidence="2">Belongs to the bacterial solute-binding protein 5 family.</text>
</comment>
<dbReference type="InterPro" id="IPR000914">
    <property type="entry name" value="SBP_5_dom"/>
</dbReference>
<sequence>MRPLILACLAILGFALAGCQDKVRRPACPAGQRCFEFGLDLEPATLDPQKANLISESWVIGDLMMGLTTEAPDASPAPGGATSWETSPDGLVWTFHLRRDARWSDGVPVTADDYVFGLQRLLDPKIASIYAYLAYVIEGGQAISEGKAAPSTLGAKALDPYTLQLKLAHPAPYLPELTKHQSFYPAPRHVVEKYGDKWVTPGRYVSNGPYRLVSWRLGDHIGLAKNPAFFDAAHVCFDRVDYFATPDAISVERRIQRGELDATNTFLSNRITRLRSVMPGYVRTHTSLATLYMSFNRAVPALQDLRVRRALSQAVDREFITGKLLRAGQQPAYAFVPPGVANYPGGARTVWAGRPLTARQAEARTLLAQAGYSPGRPLKLEIKTTNNPESLLLAQAVQADWRAIGVDASLVQNDGPVAFSAYANRDFQVGMMVWYADFNDPMTFLGLLKSDTGAQNYGDYRNPAYDALLDAADREADAARRGQILARAERLMLADEGTVPIDFTVNRALVNPRITGWVDNAENFHRTRWLCPR</sequence>
<dbReference type="RefSeq" id="WP_111527589.1">
    <property type="nucleotide sequence ID" value="NZ_JBHRSG010000002.1"/>
</dbReference>
<keyword evidence="4 5" id="KW-0732">Signal</keyword>
<comment type="subcellular location">
    <subcellularLocation>
        <location evidence="1">Periplasm</location>
    </subcellularLocation>
</comment>
<comment type="caution">
    <text evidence="7">The sequence shown here is derived from an EMBL/GenBank/DDBJ whole genome shotgun (WGS) entry which is preliminary data.</text>
</comment>
<accession>A0A328ALV1</accession>
<keyword evidence="3" id="KW-0813">Transport</keyword>
<evidence type="ECO:0000313" key="8">
    <source>
        <dbReference type="Proteomes" id="UP000249254"/>
    </source>
</evidence>
<feature type="chain" id="PRO_5016378612" evidence="5">
    <location>
        <begin position="18"/>
        <end position="533"/>
    </location>
</feature>
<dbReference type="EMBL" id="QFYQ01000001">
    <property type="protein sequence ID" value="RAK53838.1"/>
    <property type="molecule type" value="Genomic_DNA"/>
</dbReference>
<evidence type="ECO:0000256" key="2">
    <source>
        <dbReference type="ARBA" id="ARBA00005695"/>
    </source>
</evidence>
<dbReference type="Gene3D" id="3.90.76.10">
    <property type="entry name" value="Dipeptide-binding Protein, Domain 1"/>
    <property type="match status" value="1"/>
</dbReference>
<feature type="domain" description="Solute-binding protein family 5" evidence="6">
    <location>
        <begin position="76"/>
        <end position="455"/>
    </location>
</feature>
<dbReference type="SUPFAM" id="SSF53850">
    <property type="entry name" value="Periplasmic binding protein-like II"/>
    <property type="match status" value="1"/>
</dbReference>
<dbReference type="PROSITE" id="PS51257">
    <property type="entry name" value="PROKAR_LIPOPROTEIN"/>
    <property type="match status" value="1"/>
</dbReference>
<dbReference type="Proteomes" id="UP000249254">
    <property type="component" value="Unassembled WGS sequence"/>
</dbReference>
<dbReference type="CDD" id="cd08504">
    <property type="entry name" value="PBP2_OppA"/>
    <property type="match status" value="1"/>
</dbReference>
<organism evidence="7 8">
    <name type="scientific">Phenylobacterium soli</name>
    <dbReference type="NCBI Taxonomy" id="2170551"/>
    <lineage>
        <taxon>Bacteria</taxon>
        <taxon>Pseudomonadati</taxon>
        <taxon>Pseudomonadota</taxon>
        <taxon>Alphaproteobacteria</taxon>
        <taxon>Caulobacterales</taxon>
        <taxon>Caulobacteraceae</taxon>
        <taxon>Phenylobacterium</taxon>
    </lineage>
</organism>
<name>A0A328ALV1_9CAUL</name>
<evidence type="ECO:0000256" key="4">
    <source>
        <dbReference type="ARBA" id="ARBA00022729"/>
    </source>
</evidence>
<evidence type="ECO:0000256" key="1">
    <source>
        <dbReference type="ARBA" id="ARBA00004418"/>
    </source>
</evidence>
<reference evidence="8" key="1">
    <citation type="submission" date="2018-05" db="EMBL/GenBank/DDBJ databases">
        <authorList>
            <person name="Li X."/>
        </authorList>
    </citation>
    <scope>NUCLEOTIDE SEQUENCE [LARGE SCALE GENOMIC DNA]</scope>
    <source>
        <strain evidence="8">LX32</strain>
    </source>
</reference>
<dbReference type="GO" id="GO:1904680">
    <property type="term" value="F:peptide transmembrane transporter activity"/>
    <property type="evidence" value="ECO:0007669"/>
    <property type="project" value="TreeGrafter"/>
</dbReference>
<dbReference type="GO" id="GO:0015833">
    <property type="term" value="P:peptide transport"/>
    <property type="evidence" value="ECO:0007669"/>
    <property type="project" value="TreeGrafter"/>
</dbReference>
<dbReference type="PANTHER" id="PTHR30290:SF10">
    <property type="entry name" value="PERIPLASMIC OLIGOPEPTIDE-BINDING PROTEIN-RELATED"/>
    <property type="match status" value="1"/>
</dbReference>
<dbReference type="FunFam" id="3.90.76.10:FF:000001">
    <property type="entry name" value="Oligopeptide ABC transporter substrate-binding protein"/>
    <property type="match status" value="1"/>
</dbReference>
<evidence type="ECO:0000256" key="3">
    <source>
        <dbReference type="ARBA" id="ARBA00022448"/>
    </source>
</evidence>
<dbReference type="PANTHER" id="PTHR30290">
    <property type="entry name" value="PERIPLASMIC BINDING COMPONENT OF ABC TRANSPORTER"/>
    <property type="match status" value="1"/>
</dbReference>
<dbReference type="GO" id="GO:0030288">
    <property type="term" value="C:outer membrane-bounded periplasmic space"/>
    <property type="evidence" value="ECO:0007669"/>
    <property type="project" value="UniProtKB-ARBA"/>
</dbReference>
<gene>
    <name evidence="7" type="ORF">DJ017_04510</name>
</gene>